<feature type="compositionally biased region" description="Low complexity" evidence="8">
    <location>
        <begin position="155"/>
        <end position="171"/>
    </location>
</feature>
<evidence type="ECO:0000313" key="10">
    <source>
        <dbReference type="EMBL" id="GLI61824.1"/>
    </source>
</evidence>
<reference evidence="10 11" key="1">
    <citation type="journal article" date="2023" name="IScience">
        <title>Expanded male sex-determining region conserved during the evolution of homothallism in the green alga Volvox.</title>
        <authorList>
            <person name="Yamamoto K."/>
            <person name="Matsuzaki R."/>
            <person name="Mahakham W."/>
            <person name="Heman W."/>
            <person name="Sekimoto H."/>
            <person name="Kawachi M."/>
            <person name="Minakuchi Y."/>
            <person name="Toyoda A."/>
            <person name="Nozaki H."/>
        </authorList>
    </citation>
    <scope>NUCLEOTIDE SEQUENCE [LARGE SCALE GENOMIC DNA]</scope>
    <source>
        <strain evidence="10 11">NIES-4468</strain>
    </source>
</reference>
<evidence type="ECO:0000256" key="3">
    <source>
        <dbReference type="ARBA" id="ARBA00012381"/>
    </source>
</evidence>
<evidence type="ECO:0000256" key="8">
    <source>
        <dbReference type="SAM" id="MobiDB-lite"/>
    </source>
</evidence>
<dbReference type="SUPFAM" id="SSF55811">
    <property type="entry name" value="Nudix"/>
    <property type="match status" value="1"/>
</dbReference>
<sequence length="439" mass="46695">GSEWRAARVAGPDLAPGDAALLAVASGLMVWHSSNGFSAATGASSSPAPGGFSRRCTAGGGSTYPRIDPAVIMLVSHQGFALLGRKAEWPPDRYSTLAGFLELGEPLEAAVVRETEEEAGVRVDLASVTYAASQPWPFPRSLMIGFHARAAVGPASNAPASAGSSRAMSRGLRGKGRDDSSTGNVAVAAAPSTWPWWQPAPEPARGFDLLPPAGRRAALDVGLFREEVEEVLGPLQGMQWPVADQEELQDVRWFHRDWLHAVFRTPGGAVSLPGAGSFNIPGPYSLAYRLITSWVGSCPGGVSDVKVAAATTQSIPWDGDVIPQVLISSSGTFKYVLARLWDSGAEGEGRSKLLVWGDTRASYHNDVLQKAKAMARPLCLQVTPLGGGRIQHDPKSRVLRVYGYSAAFGPAPHEVAATILHRWFPLYDKQSITVSYDGY</sequence>
<dbReference type="InterPro" id="IPR049734">
    <property type="entry name" value="NudC-like_C"/>
</dbReference>
<dbReference type="SUPFAM" id="SSF143724">
    <property type="entry name" value="PHP14-like"/>
    <property type="match status" value="1"/>
</dbReference>
<keyword evidence="7" id="KW-0520">NAD</keyword>
<dbReference type="InterPro" id="IPR050241">
    <property type="entry name" value="NAD-cap_RNA_hydrolase_NudC"/>
</dbReference>
<dbReference type="InterPro" id="IPR038596">
    <property type="entry name" value="Janus_sf"/>
</dbReference>
<proteinExistence type="inferred from homology"/>
<dbReference type="Gene3D" id="3.90.79.10">
    <property type="entry name" value="Nucleoside Triphosphate Pyrophosphohydrolase"/>
    <property type="match status" value="1"/>
</dbReference>
<dbReference type="PANTHER" id="PTHR42904:SF8">
    <property type="entry name" value="NAD(+) DIPHOSPHATASE"/>
    <property type="match status" value="1"/>
</dbReference>
<dbReference type="Pfam" id="PF05005">
    <property type="entry name" value="Ocnus"/>
    <property type="match status" value="1"/>
</dbReference>
<organism evidence="10 11">
    <name type="scientific">Volvox africanus</name>
    <dbReference type="NCBI Taxonomy" id="51714"/>
    <lineage>
        <taxon>Eukaryota</taxon>
        <taxon>Viridiplantae</taxon>
        <taxon>Chlorophyta</taxon>
        <taxon>core chlorophytes</taxon>
        <taxon>Chlorophyceae</taxon>
        <taxon>CS clade</taxon>
        <taxon>Chlamydomonadales</taxon>
        <taxon>Volvocaceae</taxon>
        <taxon>Volvox</taxon>
    </lineage>
</organism>
<evidence type="ECO:0000256" key="1">
    <source>
        <dbReference type="ARBA" id="ARBA00001946"/>
    </source>
</evidence>
<dbReference type="Gene3D" id="3.50.20.20">
    <property type="entry name" value="Janus/Ocnus"/>
    <property type="match status" value="1"/>
</dbReference>
<gene>
    <name evidence="10" type="ORF">VaNZ11_004336</name>
</gene>
<evidence type="ECO:0000256" key="5">
    <source>
        <dbReference type="ARBA" id="ARBA00022801"/>
    </source>
</evidence>
<dbReference type="PANTHER" id="PTHR42904">
    <property type="entry name" value="NUDIX HYDROLASE, NUDC SUBFAMILY"/>
    <property type="match status" value="1"/>
</dbReference>
<comment type="caution">
    <text evidence="10">The sequence shown here is derived from an EMBL/GenBank/DDBJ whole genome shotgun (WGS) entry which is preliminary data.</text>
</comment>
<protein>
    <recommendedName>
        <fullName evidence="3">NAD(+) diphosphatase</fullName>
        <ecNumber evidence="3">3.6.1.22</ecNumber>
    </recommendedName>
</protein>
<evidence type="ECO:0000313" key="11">
    <source>
        <dbReference type="Proteomes" id="UP001165090"/>
    </source>
</evidence>
<keyword evidence="6" id="KW-0460">Magnesium</keyword>
<evidence type="ECO:0000256" key="6">
    <source>
        <dbReference type="ARBA" id="ARBA00022842"/>
    </source>
</evidence>
<keyword evidence="11" id="KW-1185">Reference proteome</keyword>
<dbReference type="PROSITE" id="PS51462">
    <property type="entry name" value="NUDIX"/>
    <property type="match status" value="1"/>
</dbReference>
<evidence type="ECO:0000256" key="2">
    <source>
        <dbReference type="ARBA" id="ARBA00010971"/>
    </source>
</evidence>
<dbReference type="Pfam" id="PF00293">
    <property type="entry name" value="NUDIX"/>
    <property type="match status" value="1"/>
</dbReference>
<accession>A0ABQ5RWS3</accession>
<dbReference type="Proteomes" id="UP001165090">
    <property type="component" value="Unassembled WGS sequence"/>
</dbReference>
<dbReference type="InterPro" id="IPR000086">
    <property type="entry name" value="NUDIX_hydrolase_dom"/>
</dbReference>
<dbReference type="Gene3D" id="3.90.79.20">
    <property type="match status" value="1"/>
</dbReference>
<keyword evidence="5" id="KW-0378">Hydrolase</keyword>
<feature type="domain" description="Nudix hydrolase" evidence="9">
    <location>
        <begin position="65"/>
        <end position="276"/>
    </location>
</feature>
<dbReference type="CDD" id="cd03429">
    <property type="entry name" value="NUDIX_NADH_pyrophosphatase_Nudt13"/>
    <property type="match status" value="1"/>
</dbReference>
<dbReference type="InterPro" id="IPR015797">
    <property type="entry name" value="NUDIX_hydrolase-like_dom_sf"/>
</dbReference>
<evidence type="ECO:0000259" key="9">
    <source>
        <dbReference type="PROSITE" id="PS51462"/>
    </source>
</evidence>
<feature type="non-terminal residue" evidence="10">
    <location>
        <position position="1"/>
    </location>
</feature>
<evidence type="ECO:0000256" key="4">
    <source>
        <dbReference type="ARBA" id="ARBA00022723"/>
    </source>
</evidence>
<dbReference type="InterPro" id="IPR020084">
    <property type="entry name" value="NUDIX_hydrolase_CS"/>
</dbReference>
<feature type="region of interest" description="Disordered" evidence="8">
    <location>
        <begin position="155"/>
        <end position="185"/>
    </location>
</feature>
<dbReference type="EMBL" id="BSDZ01000011">
    <property type="protein sequence ID" value="GLI61824.1"/>
    <property type="molecule type" value="Genomic_DNA"/>
</dbReference>
<comment type="cofactor">
    <cofactor evidence="1">
        <name>Mg(2+)</name>
        <dbReference type="ChEBI" id="CHEBI:18420"/>
    </cofactor>
</comment>
<comment type="similarity">
    <text evidence="2">Belongs to the janus family.</text>
</comment>
<dbReference type="InterPro" id="IPR007702">
    <property type="entry name" value="Janus"/>
</dbReference>
<dbReference type="PROSITE" id="PS00893">
    <property type="entry name" value="NUDIX_BOX"/>
    <property type="match status" value="1"/>
</dbReference>
<keyword evidence="4" id="KW-0479">Metal-binding</keyword>
<dbReference type="EC" id="3.6.1.22" evidence="3"/>
<evidence type="ECO:0000256" key="7">
    <source>
        <dbReference type="ARBA" id="ARBA00023027"/>
    </source>
</evidence>
<name>A0ABQ5RWS3_9CHLO</name>